<dbReference type="Proteomes" id="UP000001940">
    <property type="component" value="Chromosome X"/>
</dbReference>
<dbReference type="OrthoDB" id="5805979at2759"/>
<dbReference type="RefSeq" id="NP_508487.3">
    <property type="nucleotide sequence ID" value="NM_076086.6"/>
</dbReference>
<dbReference type="AlphaFoldDB" id="O02135"/>
<gene>
    <name evidence="1 3" type="ORF">C14A11.2</name>
    <name evidence="1" type="ORF">CELE_C14A11.2</name>
</gene>
<dbReference type="HOGENOM" id="CLU_071686_0_0_1"/>
<dbReference type="EMBL" id="BX284606">
    <property type="protein sequence ID" value="CCD63470.2"/>
    <property type="molecule type" value="Genomic_DNA"/>
</dbReference>
<dbReference type="CTD" id="182590"/>
<dbReference type="UCSC" id="C14A11.2">
    <property type="organism name" value="c. elegans"/>
</dbReference>
<reference evidence="1 2" key="1">
    <citation type="journal article" date="1998" name="Science">
        <title>Genome sequence of the nematode C. elegans: a platform for investigating biology.</title>
        <authorList>
            <consortium name="The C. elegans sequencing consortium"/>
            <person name="Sulson J.E."/>
            <person name="Waterston R."/>
        </authorList>
    </citation>
    <scope>NUCLEOTIDE SEQUENCE [LARGE SCALE GENOMIC DNA]</scope>
    <source>
        <strain evidence="1 2">Bristol N2</strain>
    </source>
</reference>
<keyword evidence="2" id="KW-1185">Reference proteome</keyword>
<evidence type="ECO:0000313" key="3">
    <source>
        <dbReference type="WormBase" id="C14A11.2"/>
    </source>
</evidence>
<dbReference type="AGR" id="WB:WBGene00015748"/>
<dbReference type="KEGG" id="cel:CELE_C14A11.2"/>
<accession>O02135</accession>
<dbReference type="eggNOG" id="ENOG502THFZ">
    <property type="taxonomic scope" value="Eukaryota"/>
</dbReference>
<dbReference type="Bgee" id="WBGene00015748">
    <property type="expression patterns" value="Expressed in pharyngeal muscle cell (C elegans) and 3 other cell types or tissues"/>
</dbReference>
<dbReference type="OMA" id="ALICPQE"/>
<name>O02135_CAEEL</name>
<dbReference type="InParanoid" id="O02135"/>
<organism evidence="1 2">
    <name type="scientific">Caenorhabditis elegans</name>
    <dbReference type="NCBI Taxonomy" id="6239"/>
    <lineage>
        <taxon>Eukaryota</taxon>
        <taxon>Metazoa</taxon>
        <taxon>Ecdysozoa</taxon>
        <taxon>Nematoda</taxon>
        <taxon>Chromadorea</taxon>
        <taxon>Rhabditida</taxon>
        <taxon>Rhabditina</taxon>
        <taxon>Rhabditomorpha</taxon>
        <taxon>Rhabditoidea</taxon>
        <taxon>Rhabditidae</taxon>
        <taxon>Peloderinae</taxon>
        <taxon>Caenorhabditis</taxon>
    </lineage>
</organism>
<dbReference type="WormBase" id="C14A11.2">
    <property type="protein sequence ID" value="CE46736"/>
    <property type="gene ID" value="WBGene00015748"/>
</dbReference>
<proteinExistence type="predicted"/>
<dbReference type="GeneID" id="182590"/>
<dbReference type="FunCoup" id="O02135">
    <property type="interactions" value="1309"/>
</dbReference>
<protein>
    <submittedName>
        <fullName evidence="1">Uncharacterized protein</fullName>
    </submittedName>
</protein>
<dbReference type="PaxDb" id="6239-C14A11.2"/>
<evidence type="ECO:0000313" key="1">
    <source>
        <dbReference type="EMBL" id="CCD63470.2"/>
    </source>
</evidence>
<sequence length="266" mass="31359">METSDSQRKRKSSDQEVRETLQKFLLAKKRARTENLNDHGLYGAGIQGPSTSTLSMNRNTGFSARTPLHLDLPHFNHQDLNVRLDMLGTEKHLDKQEIGYRQQFLLQNMSVDDDNEPRKLFTLYDIKDDETSKSALEAKRRLRFTNVHALICPQEKMFLTTACDYFLAIYDELIDYVEAIGELRNKQIIVEHFYYKLFMHTLKMFYYTDKGWRFNLEFDEFFSGYLRKYREPIINQMTRNWNNAKKAAREAAARNAASLTLQIDEQ</sequence>
<evidence type="ECO:0000313" key="2">
    <source>
        <dbReference type="Proteomes" id="UP000001940"/>
    </source>
</evidence>